<keyword evidence="1" id="KW-1133">Transmembrane helix</keyword>
<protein>
    <submittedName>
        <fullName evidence="2">Sulfate permease</fullName>
    </submittedName>
</protein>
<dbReference type="EMBL" id="WBKB01000004">
    <property type="protein sequence ID" value="KAB1643173.1"/>
    <property type="molecule type" value="Genomic_DNA"/>
</dbReference>
<evidence type="ECO:0000256" key="1">
    <source>
        <dbReference type="SAM" id="Phobius"/>
    </source>
</evidence>
<dbReference type="Proteomes" id="UP000433493">
    <property type="component" value="Unassembled WGS sequence"/>
</dbReference>
<name>A0A7J5BAV9_9MICO</name>
<dbReference type="RefSeq" id="WP_158052222.1">
    <property type="nucleotide sequence ID" value="NZ_WBKB01000004.1"/>
</dbReference>
<sequence length="115" mass="12993">MIRPLLAITSFIYSLLQRYAPSNIVLRWIRSRRGLKWGVPAMLLALPYLGFAFWCSSVAAGGGPGWLNLLVLLSLWNAMKFIMFGPISLIILCRVRAKELDERRDGEKVSELALN</sequence>
<organism evidence="2 3">
    <name type="scientific">Gulosibacter chungangensis</name>
    <dbReference type="NCBI Taxonomy" id="979746"/>
    <lineage>
        <taxon>Bacteria</taxon>
        <taxon>Bacillati</taxon>
        <taxon>Actinomycetota</taxon>
        <taxon>Actinomycetes</taxon>
        <taxon>Micrococcales</taxon>
        <taxon>Microbacteriaceae</taxon>
        <taxon>Gulosibacter</taxon>
    </lineage>
</organism>
<evidence type="ECO:0000313" key="2">
    <source>
        <dbReference type="EMBL" id="KAB1643173.1"/>
    </source>
</evidence>
<dbReference type="OrthoDB" id="4774131at2"/>
<keyword evidence="1" id="KW-0812">Transmembrane</keyword>
<keyword evidence="3" id="KW-1185">Reference proteome</keyword>
<accession>A0A7J5BAV9</accession>
<reference evidence="2 3" key="1">
    <citation type="submission" date="2019-09" db="EMBL/GenBank/DDBJ databases">
        <title>Phylogeny of genus Pseudoclavibacter and closely related genus.</title>
        <authorList>
            <person name="Li Y."/>
        </authorList>
    </citation>
    <scope>NUCLEOTIDE SEQUENCE [LARGE SCALE GENOMIC DNA]</scope>
    <source>
        <strain evidence="2 3">KCTC 13959</strain>
    </source>
</reference>
<gene>
    <name evidence="2" type="ORF">F8O05_08020</name>
</gene>
<proteinExistence type="predicted"/>
<feature type="transmembrane region" description="Helical" evidence="1">
    <location>
        <begin position="66"/>
        <end position="93"/>
    </location>
</feature>
<dbReference type="AlphaFoldDB" id="A0A7J5BAV9"/>
<keyword evidence="1" id="KW-0472">Membrane</keyword>
<evidence type="ECO:0000313" key="3">
    <source>
        <dbReference type="Proteomes" id="UP000433493"/>
    </source>
</evidence>
<feature type="transmembrane region" description="Helical" evidence="1">
    <location>
        <begin position="37"/>
        <end position="60"/>
    </location>
</feature>
<comment type="caution">
    <text evidence="2">The sequence shown here is derived from an EMBL/GenBank/DDBJ whole genome shotgun (WGS) entry which is preliminary data.</text>
</comment>